<evidence type="ECO:0000256" key="4">
    <source>
        <dbReference type="ARBA" id="ARBA00022692"/>
    </source>
</evidence>
<dbReference type="RefSeq" id="WP_202973734.1">
    <property type="nucleotide sequence ID" value="NZ_BGZJ01000001.1"/>
</dbReference>
<feature type="transmembrane region" description="Helical" evidence="8">
    <location>
        <begin position="283"/>
        <end position="302"/>
    </location>
</feature>
<dbReference type="PROSITE" id="PS50850">
    <property type="entry name" value="MFS"/>
    <property type="match status" value="1"/>
</dbReference>
<feature type="transmembrane region" description="Helical" evidence="8">
    <location>
        <begin position="166"/>
        <end position="184"/>
    </location>
</feature>
<feature type="transmembrane region" description="Helical" evidence="8">
    <location>
        <begin position="308"/>
        <end position="329"/>
    </location>
</feature>
<evidence type="ECO:0000256" key="6">
    <source>
        <dbReference type="ARBA" id="ARBA00023136"/>
    </source>
</evidence>
<feature type="transmembrane region" description="Helical" evidence="8">
    <location>
        <begin position="102"/>
        <end position="121"/>
    </location>
</feature>
<feature type="transmembrane region" description="Helical" evidence="8">
    <location>
        <begin position="45"/>
        <end position="65"/>
    </location>
</feature>
<feature type="transmembrane region" description="Helical" evidence="8">
    <location>
        <begin position="77"/>
        <end position="96"/>
    </location>
</feature>
<evidence type="ECO:0000259" key="9">
    <source>
        <dbReference type="PROSITE" id="PS50850"/>
    </source>
</evidence>
<name>A0A388SGL8_9BURK</name>
<dbReference type="InterPro" id="IPR001958">
    <property type="entry name" value="Tet-R_TetA/multi-R_MdtG-like"/>
</dbReference>
<dbReference type="GO" id="GO:0022857">
    <property type="term" value="F:transmembrane transporter activity"/>
    <property type="evidence" value="ECO:0007669"/>
    <property type="project" value="InterPro"/>
</dbReference>
<keyword evidence="11" id="KW-1185">Reference proteome</keyword>
<comment type="caution">
    <text evidence="10">The sequence shown here is derived from an EMBL/GenBank/DDBJ whole genome shotgun (WGS) entry which is preliminary data.</text>
</comment>
<dbReference type="InterPro" id="IPR020846">
    <property type="entry name" value="MFS_dom"/>
</dbReference>
<keyword evidence="4 8" id="KW-0812">Transmembrane</keyword>
<evidence type="ECO:0000256" key="5">
    <source>
        <dbReference type="ARBA" id="ARBA00022989"/>
    </source>
</evidence>
<dbReference type="PRINTS" id="PR01035">
    <property type="entry name" value="TCRTETA"/>
</dbReference>
<dbReference type="Proteomes" id="UP000266091">
    <property type="component" value="Unassembled WGS sequence"/>
</dbReference>
<accession>A0A388SGL8</accession>
<dbReference type="Pfam" id="PF07690">
    <property type="entry name" value="MFS_1"/>
    <property type="match status" value="1"/>
</dbReference>
<dbReference type="InterPro" id="IPR011701">
    <property type="entry name" value="MFS"/>
</dbReference>
<feature type="transmembrane region" description="Helical" evidence="8">
    <location>
        <begin position="369"/>
        <end position="388"/>
    </location>
</feature>
<keyword evidence="6 8" id="KW-0472">Membrane</keyword>
<feature type="transmembrane region" description="Helical" evidence="8">
    <location>
        <begin position="141"/>
        <end position="160"/>
    </location>
</feature>
<evidence type="ECO:0000313" key="11">
    <source>
        <dbReference type="Proteomes" id="UP000266091"/>
    </source>
</evidence>
<evidence type="ECO:0000256" key="2">
    <source>
        <dbReference type="ARBA" id="ARBA00022448"/>
    </source>
</evidence>
<feature type="compositionally biased region" description="Polar residues" evidence="7">
    <location>
        <begin position="403"/>
        <end position="412"/>
    </location>
</feature>
<dbReference type="GO" id="GO:0005886">
    <property type="term" value="C:plasma membrane"/>
    <property type="evidence" value="ECO:0007669"/>
    <property type="project" value="UniProtKB-SubCell"/>
</dbReference>
<keyword evidence="2" id="KW-0813">Transport</keyword>
<evidence type="ECO:0000313" key="10">
    <source>
        <dbReference type="EMBL" id="GBO93834.1"/>
    </source>
</evidence>
<organism evidence="10 11">
    <name type="scientific">Mesosutterella multiformis</name>
    <dbReference type="NCBI Taxonomy" id="2259133"/>
    <lineage>
        <taxon>Bacteria</taxon>
        <taxon>Pseudomonadati</taxon>
        <taxon>Pseudomonadota</taxon>
        <taxon>Betaproteobacteria</taxon>
        <taxon>Burkholderiales</taxon>
        <taxon>Sutterellaceae</taxon>
        <taxon>Mesosutterella</taxon>
    </lineage>
</organism>
<reference evidence="10 11" key="1">
    <citation type="journal article" date="2018" name="Int. J. Syst. Evol. Microbiol.">
        <title>Mesosutterella multiformis gen. nov., sp. nov., a member of the family Sutterellaceae and Sutterella megalosphaeroides sp. nov., isolated from human faeces.</title>
        <authorList>
            <person name="Sakamoto M."/>
            <person name="Ikeyama N."/>
            <person name="Kunihiro T."/>
            <person name="Iino T."/>
            <person name="Yuki M."/>
            <person name="Ohkuma M."/>
        </authorList>
    </citation>
    <scope>NUCLEOTIDE SEQUENCE [LARGE SCALE GENOMIC DNA]</scope>
    <source>
        <strain evidence="10 11">4NBBH2</strain>
    </source>
</reference>
<gene>
    <name evidence="10" type="primary">mdtG</name>
    <name evidence="10" type="ORF">MESMUL_11880</name>
</gene>
<dbReference type="InterPro" id="IPR036259">
    <property type="entry name" value="MFS_trans_sf"/>
</dbReference>
<dbReference type="Gene3D" id="1.20.1250.20">
    <property type="entry name" value="MFS general substrate transporter like domains"/>
    <property type="match status" value="2"/>
</dbReference>
<keyword evidence="3" id="KW-1003">Cell membrane</keyword>
<evidence type="ECO:0000256" key="8">
    <source>
        <dbReference type="SAM" id="Phobius"/>
    </source>
</evidence>
<dbReference type="SUPFAM" id="SSF103473">
    <property type="entry name" value="MFS general substrate transporter"/>
    <property type="match status" value="2"/>
</dbReference>
<protein>
    <submittedName>
        <fullName evidence="10">Multidrug resistance protein MdtG</fullName>
    </submittedName>
</protein>
<feature type="transmembrane region" description="Helical" evidence="8">
    <location>
        <begin position="341"/>
        <end position="363"/>
    </location>
</feature>
<evidence type="ECO:0000256" key="1">
    <source>
        <dbReference type="ARBA" id="ARBA00004651"/>
    </source>
</evidence>
<evidence type="ECO:0000256" key="7">
    <source>
        <dbReference type="SAM" id="MobiDB-lite"/>
    </source>
</evidence>
<keyword evidence="5 8" id="KW-1133">Transmembrane helix</keyword>
<dbReference type="PANTHER" id="PTHR43414:SF6">
    <property type="entry name" value="MULTIDRUG RESISTANCE PROTEIN MDTG"/>
    <property type="match status" value="1"/>
</dbReference>
<sequence>MMNWKVLLTILTLAATLMSSSYTMLIPFLPVYLTKELGVTEHVNLWSGAVFSVTFLVSTFMAPIWGAMSDKGSRKLMAIRSAVLLSLAYTLGGLVQTPTQLFFVRVLQGIAAGLWPALLAIMSSNCPQQKLGISMGIMQGAVTAGGVIGPLIGGVLAQYFGMRTSFFFGGAALFTITMVIILFVKDPPRKAAPKAAKAEEKKEKKPSLFKMPVIRGLLISACLTQVSITLAMPIFTFYVAFLQGSEDNIVALSGYVFAVLGIAGVIASPLWGWVGQTFSFKPVLLASMLFAGLFAVISAIPSTLDPFIVLRFIGGLAFAGVFPSINALLTRYTPSTERGRAFGISFSFQQAGSIIGPLAGGAIASLLSLRATMIAAGIVQIIAFAYLWTKRKEFIENTATPAQGIPKSSVTRSQERKTEEVKQS</sequence>
<proteinExistence type="predicted"/>
<feature type="transmembrane region" description="Helical" evidence="8">
    <location>
        <begin position="213"/>
        <end position="240"/>
    </location>
</feature>
<dbReference type="PANTHER" id="PTHR43414">
    <property type="entry name" value="MULTIDRUG RESISTANCE PROTEIN MDTG"/>
    <property type="match status" value="1"/>
</dbReference>
<feature type="domain" description="Major facilitator superfamily (MFS) profile" evidence="9">
    <location>
        <begin position="7"/>
        <end position="395"/>
    </location>
</feature>
<evidence type="ECO:0000256" key="3">
    <source>
        <dbReference type="ARBA" id="ARBA00022475"/>
    </source>
</evidence>
<feature type="compositionally biased region" description="Basic and acidic residues" evidence="7">
    <location>
        <begin position="413"/>
        <end position="424"/>
    </location>
</feature>
<feature type="region of interest" description="Disordered" evidence="7">
    <location>
        <begin position="403"/>
        <end position="424"/>
    </location>
</feature>
<comment type="subcellular location">
    <subcellularLocation>
        <location evidence="1">Cell membrane</location>
        <topology evidence="1">Multi-pass membrane protein</topology>
    </subcellularLocation>
</comment>
<dbReference type="EMBL" id="BGZJ01000001">
    <property type="protein sequence ID" value="GBO93834.1"/>
    <property type="molecule type" value="Genomic_DNA"/>
</dbReference>
<feature type="transmembrane region" description="Helical" evidence="8">
    <location>
        <begin position="252"/>
        <end position="271"/>
    </location>
</feature>
<dbReference type="AlphaFoldDB" id="A0A388SGL8"/>